<gene>
    <name evidence="2" type="ORF">CP335_22265</name>
</gene>
<evidence type="ECO:0000313" key="2">
    <source>
        <dbReference type="EMBL" id="PCM47412.1"/>
    </source>
</evidence>
<dbReference type="AlphaFoldDB" id="A0A854X6F4"/>
<dbReference type="Proteomes" id="UP000218643">
    <property type="component" value="Unassembled WGS sequence"/>
</dbReference>
<evidence type="ECO:0000259" key="1">
    <source>
        <dbReference type="Pfam" id="PF24691"/>
    </source>
</evidence>
<organism evidence="2 3">
    <name type="scientific">Pseudomonas fluorescens</name>
    <dbReference type="NCBI Taxonomy" id="294"/>
    <lineage>
        <taxon>Bacteria</taxon>
        <taxon>Pseudomonadati</taxon>
        <taxon>Pseudomonadota</taxon>
        <taxon>Gammaproteobacteria</taxon>
        <taxon>Pseudomonadales</taxon>
        <taxon>Pseudomonadaceae</taxon>
        <taxon>Pseudomonas</taxon>
    </lineage>
</organism>
<dbReference type="EMBL" id="NXHE01000035">
    <property type="protein sequence ID" value="PCM47412.1"/>
    <property type="molecule type" value="Genomic_DNA"/>
</dbReference>
<dbReference type="Pfam" id="PF24691">
    <property type="entry name" value="TreTu_C"/>
    <property type="match status" value="1"/>
</dbReference>
<sequence length="104" mass="11054">MTSVGRWMSPDELAQMQSSNKIVQGGGGQTFISTNGAADFKGAASKGSVYVEFDVPSSGLLQGGKEGWYKMIGPDASKSQQYLLNKQGGEHLPEVKNITVLDSK</sequence>
<reference evidence="2 3" key="1">
    <citation type="submission" date="2017-09" db="EMBL/GenBank/DDBJ databases">
        <authorList>
            <person name="Haney C."/>
            <person name="Melnyk R."/>
        </authorList>
    </citation>
    <scope>NUCLEOTIDE SEQUENCE [LARGE SCALE GENOMIC DNA]</scope>
    <source>
        <strain evidence="2 3">CH229</strain>
    </source>
</reference>
<name>A0A854X6F4_PSEFL</name>
<proteinExistence type="predicted"/>
<reference evidence="2 3" key="2">
    <citation type="submission" date="2017-10" db="EMBL/GenBank/DDBJ databases">
        <title>Rhizosphere-associated Pseudomonas modulate jasmonic acid/salicylic acid antagonism to induce systemic resistance to herbivores at the cost of susceptibility to pathogens.</title>
        <authorList>
            <person name="Haney C.H."/>
            <person name="Wiesmann C.L."/>
            <person name="Shapiro L.R."/>
            <person name="O'Sullivan L.R."/>
            <person name="Khorasani S."/>
            <person name="Melnyk R.A."/>
            <person name="Xiao L."/>
            <person name="Bush J."/>
            <person name="Carrillo J."/>
            <person name="Pierce N.E."/>
            <person name="Ausubel F.M."/>
        </authorList>
    </citation>
    <scope>NUCLEOTIDE SEQUENCE [LARGE SCALE GENOMIC DNA]</scope>
    <source>
        <strain evidence="2 3">CH229</strain>
    </source>
</reference>
<evidence type="ECO:0000313" key="3">
    <source>
        <dbReference type="Proteomes" id="UP000218643"/>
    </source>
</evidence>
<comment type="caution">
    <text evidence="2">The sequence shown here is derived from an EMBL/GenBank/DDBJ whole genome shotgun (WGS) entry which is preliminary data.</text>
</comment>
<feature type="domain" description="TreTu toxin C-terminal" evidence="1">
    <location>
        <begin position="1"/>
        <end position="98"/>
    </location>
</feature>
<protein>
    <recommendedName>
        <fullName evidence="1">TreTu toxin C-terminal domain-containing protein</fullName>
    </recommendedName>
</protein>
<dbReference type="InterPro" id="IPR057938">
    <property type="entry name" value="TreTu_C"/>
</dbReference>
<accession>A0A854X6F4</accession>